<dbReference type="PANTHER" id="PTHR43394:SF1">
    <property type="entry name" value="ATP-BINDING CASSETTE SUB-FAMILY B MEMBER 10, MITOCHONDRIAL"/>
    <property type="match status" value="1"/>
</dbReference>
<dbReference type="PROSITE" id="PS00211">
    <property type="entry name" value="ABC_TRANSPORTER_1"/>
    <property type="match status" value="1"/>
</dbReference>
<dbReference type="Pfam" id="PF00664">
    <property type="entry name" value="ABC_membrane"/>
    <property type="match status" value="1"/>
</dbReference>
<keyword evidence="8" id="KW-0067">ATP-binding</keyword>
<evidence type="ECO:0000256" key="1">
    <source>
        <dbReference type="ARBA" id="ARBA00004141"/>
    </source>
</evidence>
<feature type="transmembrane region" description="Helical" evidence="5">
    <location>
        <begin position="71"/>
        <end position="97"/>
    </location>
</feature>
<feature type="domain" description="ABC transporter" evidence="6">
    <location>
        <begin position="351"/>
        <end position="585"/>
    </location>
</feature>
<reference evidence="8 9" key="1">
    <citation type="submission" date="2021-06" db="EMBL/GenBank/DDBJ databases">
        <authorList>
            <person name="Sun Q."/>
            <person name="Li D."/>
        </authorList>
    </citation>
    <scope>NUCLEOTIDE SEQUENCE [LARGE SCALE GENOMIC DNA]</scope>
    <source>
        <strain evidence="8 9">N19</strain>
    </source>
</reference>
<dbReference type="CDD" id="cd03254">
    <property type="entry name" value="ABCC_Glucan_exporter_like"/>
    <property type="match status" value="1"/>
</dbReference>
<feature type="transmembrane region" description="Helical" evidence="5">
    <location>
        <begin position="150"/>
        <end position="168"/>
    </location>
</feature>
<keyword evidence="4 5" id="KW-0472">Membrane</keyword>
<accession>A0ABS6DSR7</accession>
<keyword evidence="3 5" id="KW-1133">Transmembrane helix</keyword>
<gene>
    <name evidence="8" type="ORF">KQI20_00330</name>
</gene>
<dbReference type="SMART" id="SM00382">
    <property type="entry name" value="AAA"/>
    <property type="match status" value="1"/>
</dbReference>
<comment type="subcellular location">
    <subcellularLocation>
        <location evidence="1">Membrane</location>
        <topology evidence="1">Multi-pass membrane protein</topology>
    </subcellularLocation>
</comment>
<feature type="transmembrane region" description="Helical" evidence="5">
    <location>
        <begin position="259"/>
        <end position="282"/>
    </location>
</feature>
<dbReference type="Pfam" id="PF00005">
    <property type="entry name" value="ABC_tran"/>
    <property type="match status" value="1"/>
</dbReference>
<evidence type="ECO:0000313" key="9">
    <source>
        <dbReference type="Proteomes" id="UP001196301"/>
    </source>
</evidence>
<feature type="transmembrane region" description="Helical" evidence="5">
    <location>
        <begin position="31"/>
        <end position="51"/>
    </location>
</feature>
<organism evidence="8 9">
    <name type="scientific">Intestinibacter bartlettii</name>
    <dbReference type="NCBI Taxonomy" id="261299"/>
    <lineage>
        <taxon>Bacteria</taxon>
        <taxon>Bacillati</taxon>
        <taxon>Bacillota</taxon>
        <taxon>Clostridia</taxon>
        <taxon>Peptostreptococcales</taxon>
        <taxon>Peptostreptococcaceae</taxon>
        <taxon>Intestinibacter</taxon>
    </lineage>
</organism>
<evidence type="ECO:0000313" key="8">
    <source>
        <dbReference type="EMBL" id="MBU5334871.1"/>
    </source>
</evidence>
<dbReference type="PROSITE" id="PS50929">
    <property type="entry name" value="ABC_TM1F"/>
    <property type="match status" value="1"/>
</dbReference>
<evidence type="ECO:0000259" key="6">
    <source>
        <dbReference type="PROSITE" id="PS50893"/>
    </source>
</evidence>
<proteinExistence type="predicted"/>
<dbReference type="CDD" id="cd18547">
    <property type="entry name" value="ABC_6TM_Tm288_like"/>
    <property type="match status" value="1"/>
</dbReference>
<dbReference type="InterPro" id="IPR003593">
    <property type="entry name" value="AAA+_ATPase"/>
</dbReference>
<protein>
    <submittedName>
        <fullName evidence="8">ABC transporter ATP-binding protein/permease</fullName>
    </submittedName>
</protein>
<name>A0ABS6DSR7_9FIRM</name>
<evidence type="ECO:0000256" key="2">
    <source>
        <dbReference type="ARBA" id="ARBA00022692"/>
    </source>
</evidence>
<evidence type="ECO:0000256" key="5">
    <source>
        <dbReference type="SAM" id="Phobius"/>
    </source>
</evidence>
<dbReference type="Proteomes" id="UP001196301">
    <property type="component" value="Unassembled WGS sequence"/>
</dbReference>
<dbReference type="EMBL" id="JAHLOQ010000001">
    <property type="protein sequence ID" value="MBU5334871.1"/>
    <property type="molecule type" value="Genomic_DNA"/>
</dbReference>
<dbReference type="InterPro" id="IPR003439">
    <property type="entry name" value="ABC_transporter-like_ATP-bd"/>
</dbReference>
<feature type="transmembrane region" description="Helical" evidence="5">
    <location>
        <begin position="174"/>
        <end position="193"/>
    </location>
</feature>
<feature type="domain" description="ABC transmembrane type-1" evidence="7">
    <location>
        <begin position="34"/>
        <end position="317"/>
    </location>
</feature>
<sequence>MGICNMSKKNKEQSTKYILKRMSKYLYKYKFTIIISIILTIVSNIFALVGPMLSGYAIEVIEKGNIDFSKIFYYAFLMIVFYICSSILSYIISIIMVKTARNVVYSLRKDAFDTLLNLPLSYFDKNSIGDVLSKITYDIDTMGSTLSTDLINILTSIVTLVGSFFMMFTISKKLVLIFFITIPMSVISTKYITNKTRPLFRKRAKKIGDLNGFVEENISGLKIIKAYNKESKTIDEFRTINKNAVDAYYNAEYYGSMTVALISFINNISLAFISTIGSILYLKNEISLGQISSFVLYSRKFSGPIREISNLISDMQSSFAASERVFRFIDEKREEDDKVDAVKLEKVHGKIDMKNVTFSYDLNEKVLENLNINAKSNTVVAIVGPTGCGKTTIINLLMKFYNRDDGEILVDDKNIDDITKKSMRQAYAMVLQDTWLFEGSIYENIAYGNENATLEDVKRVAKLAQIDDFIEKLPNGYDTIISGNGDNISKGQKQLINIARAMLIDAKMLILDEATSNIDSKTEIQIQNALLEIMKGKTCFIIAHRLSTIKNADKILVLNNGKIIEQGKHEELLEEDGFYANLFKSQF</sequence>
<dbReference type="InterPro" id="IPR039421">
    <property type="entry name" value="Type_1_exporter"/>
</dbReference>
<comment type="caution">
    <text evidence="8">The sequence shown here is derived from an EMBL/GenBank/DDBJ whole genome shotgun (WGS) entry which is preliminary data.</text>
</comment>
<evidence type="ECO:0000256" key="3">
    <source>
        <dbReference type="ARBA" id="ARBA00022989"/>
    </source>
</evidence>
<dbReference type="GO" id="GO:0005524">
    <property type="term" value="F:ATP binding"/>
    <property type="evidence" value="ECO:0007669"/>
    <property type="project" value="UniProtKB-KW"/>
</dbReference>
<keyword evidence="2 5" id="KW-0812">Transmembrane</keyword>
<evidence type="ECO:0000259" key="7">
    <source>
        <dbReference type="PROSITE" id="PS50929"/>
    </source>
</evidence>
<keyword evidence="8" id="KW-0547">Nucleotide-binding</keyword>
<dbReference type="PROSITE" id="PS50893">
    <property type="entry name" value="ABC_TRANSPORTER_2"/>
    <property type="match status" value="1"/>
</dbReference>
<keyword evidence="9" id="KW-1185">Reference proteome</keyword>
<dbReference type="PANTHER" id="PTHR43394">
    <property type="entry name" value="ATP-DEPENDENT PERMEASE MDL1, MITOCHONDRIAL"/>
    <property type="match status" value="1"/>
</dbReference>
<dbReference type="InterPro" id="IPR011527">
    <property type="entry name" value="ABC1_TM_dom"/>
</dbReference>
<dbReference type="InterPro" id="IPR017871">
    <property type="entry name" value="ABC_transporter-like_CS"/>
</dbReference>
<evidence type="ECO:0000256" key="4">
    <source>
        <dbReference type="ARBA" id="ARBA00023136"/>
    </source>
</evidence>